<feature type="domain" description="SMP" evidence="3">
    <location>
        <begin position="135"/>
        <end position="190"/>
    </location>
</feature>
<evidence type="ECO:0000313" key="5">
    <source>
        <dbReference type="Proteomes" id="UP001418222"/>
    </source>
</evidence>
<evidence type="ECO:0000256" key="2">
    <source>
        <dbReference type="ARBA" id="ARBA00022737"/>
    </source>
</evidence>
<keyword evidence="2" id="KW-0677">Repeat</keyword>
<comment type="caution">
    <text evidence="4">The sequence shown here is derived from an EMBL/GenBank/DDBJ whole genome shotgun (WGS) entry which is preliminary data.</text>
</comment>
<dbReference type="Proteomes" id="UP001418222">
    <property type="component" value="Unassembled WGS sequence"/>
</dbReference>
<dbReference type="InterPro" id="IPR007011">
    <property type="entry name" value="LEA_SMP_dom"/>
</dbReference>
<dbReference type="AlphaFoldDB" id="A0AAP0FXU5"/>
<sequence length="265" mass="27679">MSQQQPHRPSAELEEPIKYGDVFPVQGHLAGEPVRPGDANIMQKAEYIITGRTQKGGAASIMQSASSHNERAGLVGHDDITRDPADHGVSFTEIQTEGRRIVCEGVAGQTVSQFSVPEPVPVTSPLGSSIDTEMITVGEALEGAGIGQGDKPVELSDAAAIQAAEVRATGKKMTAPGGLAAEAQSAADINLTIAREEDKITIGDVLSNATGRLAADKEVTREDAYGVVGAEIRNRPDLKAAPGGVAEHVTAAAQLNERIAKYDLK</sequence>
<dbReference type="InterPro" id="IPR042971">
    <property type="entry name" value="LEA_SMP"/>
</dbReference>
<keyword evidence="5" id="KW-1185">Reference proteome</keyword>
<dbReference type="PANTHER" id="PTHR31174:SF7">
    <property type="entry name" value="LATE EMBRYOGENESIS ABUNDANT PROTEIN 31-RELATED"/>
    <property type="match status" value="1"/>
</dbReference>
<protein>
    <recommendedName>
        <fullName evidence="3">SMP domain-containing protein</fullName>
    </recommendedName>
</protein>
<dbReference type="PANTHER" id="PTHR31174">
    <property type="entry name" value="SEED MATURATION FAMILY PROTEIN"/>
    <property type="match status" value="1"/>
</dbReference>
<accession>A0AAP0FXU5</accession>
<feature type="domain" description="SMP" evidence="3">
    <location>
        <begin position="200"/>
        <end position="258"/>
    </location>
</feature>
<evidence type="ECO:0000259" key="3">
    <source>
        <dbReference type="Pfam" id="PF04927"/>
    </source>
</evidence>
<evidence type="ECO:0000256" key="1">
    <source>
        <dbReference type="ARBA" id="ARBA00010733"/>
    </source>
</evidence>
<gene>
    <name evidence="4" type="ORF">KSP39_PZI019672</name>
</gene>
<feature type="domain" description="SMP" evidence="3">
    <location>
        <begin position="17"/>
        <end position="72"/>
    </location>
</feature>
<proteinExistence type="inferred from homology"/>
<organism evidence="4 5">
    <name type="scientific">Platanthera zijinensis</name>
    <dbReference type="NCBI Taxonomy" id="2320716"/>
    <lineage>
        <taxon>Eukaryota</taxon>
        <taxon>Viridiplantae</taxon>
        <taxon>Streptophyta</taxon>
        <taxon>Embryophyta</taxon>
        <taxon>Tracheophyta</taxon>
        <taxon>Spermatophyta</taxon>
        <taxon>Magnoliopsida</taxon>
        <taxon>Liliopsida</taxon>
        <taxon>Asparagales</taxon>
        <taxon>Orchidaceae</taxon>
        <taxon>Orchidoideae</taxon>
        <taxon>Orchideae</taxon>
        <taxon>Orchidinae</taxon>
        <taxon>Platanthera</taxon>
    </lineage>
</organism>
<dbReference type="Pfam" id="PF04927">
    <property type="entry name" value="SMP"/>
    <property type="match status" value="3"/>
</dbReference>
<evidence type="ECO:0000313" key="4">
    <source>
        <dbReference type="EMBL" id="KAK8923663.1"/>
    </source>
</evidence>
<comment type="similarity">
    <text evidence="1">Belongs to the LEA type SMP family.</text>
</comment>
<name>A0AAP0FXU5_9ASPA</name>
<dbReference type="EMBL" id="JBBWWQ010000017">
    <property type="protein sequence ID" value="KAK8923663.1"/>
    <property type="molecule type" value="Genomic_DNA"/>
</dbReference>
<reference evidence="4 5" key="1">
    <citation type="journal article" date="2022" name="Nat. Plants">
        <title>Genomes of leafy and leafless Platanthera orchids illuminate the evolution of mycoheterotrophy.</title>
        <authorList>
            <person name="Li M.H."/>
            <person name="Liu K.W."/>
            <person name="Li Z."/>
            <person name="Lu H.C."/>
            <person name="Ye Q.L."/>
            <person name="Zhang D."/>
            <person name="Wang J.Y."/>
            <person name="Li Y.F."/>
            <person name="Zhong Z.M."/>
            <person name="Liu X."/>
            <person name="Yu X."/>
            <person name="Liu D.K."/>
            <person name="Tu X.D."/>
            <person name="Liu B."/>
            <person name="Hao Y."/>
            <person name="Liao X.Y."/>
            <person name="Jiang Y.T."/>
            <person name="Sun W.H."/>
            <person name="Chen J."/>
            <person name="Chen Y.Q."/>
            <person name="Ai Y."/>
            <person name="Zhai J.W."/>
            <person name="Wu S.S."/>
            <person name="Zhou Z."/>
            <person name="Hsiao Y.Y."/>
            <person name="Wu W.L."/>
            <person name="Chen Y.Y."/>
            <person name="Lin Y.F."/>
            <person name="Hsu J.L."/>
            <person name="Li C.Y."/>
            <person name="Wang Z.W."/>
            <person name="Zhao X."/>
            <person name="Zhong W.Y."/>
            <person name="Ma X.K."/>
            <person name="Ma L."/>
            <person name="Huang J."/>
            <person name="Chen G.Z."/>
            <person name="Huang M.Z."/>
            <person name="Huang L."/>
            <person name="Peng D.H."/>
            <person name="Luo Y.B."/>
            <person name="Zou S.Q."/>
            <person name="Chen S.P."/>
            <person name="Lan S."/>
            <person name="Tsai W.C."/>
            <person name="Van de Peer Y."/>
            <person name="Liu Z.J."/>
        </authorList>
    </citation>
    <scope>NUCLEOTIDE SEQUENCE [LARGE SCALE GENOMIC DNA]</scope>
    <source>
        <strain evidence="4">Lor287</strain>
    </source>
</reference>